<protein>
    <submittedName>
        <fullName evidence="2">Predicted nuclease of the RNAse H fold, HicB family</fullName>
    </submittedName>
</protein>
<gene>
    <name evidence="2" type="ORF">SAMN04488056_106110</name>
</gene>
<evidence type="ECO:0000259" key="1">
    <source>
        <dbReference type="Pfam" id="PF15919"/>
    </source>
</evidence>
<evidence type="ECO:0000313" key="2">
    <source>
        <dbReference type="EMBL" id="SFO44959.1"/>
    </source>
</evidence>
<dbReference type="Gene3D" id="3.30.160.250">
    <property type="match status" value="1"/>
</dbReference>
<dbReference type="Pfam" id="PF15919">
    <property type="entry name" value="HicB_lk_antitox"/>
    <property type="match status" value="1"/>
</dbReference>
<dbReference type="Proteomes" id="UP000199236">
    <property type="component" value="Unassembled WGS sequence"/>
</dbReference>
<keyword evidence="3" id="KW-1185">Reference proteome</keyword>
<dbReference type="AlphaFoldDB" id="A0A1I5H9U3"/>
<dbReference type="RefSeq" id="WP_090072911.1">
    <property type="nucleotide sequence ID" value="NZ_FOVR01000006.1"/>
</dbReference>
<dbReference type="OrthoDB" id="9807959at2"/>
<reference evidence="2 3" key="1">
    <citation type="submission" date="2016-10" db="EMBL/GenBank/DDBJ databases">
        <authorList>
            <person name="de Groot N.N."/>
        </authorList>
    </citation>
    <scope>NUCLEOTIDE SEQUENCE [LARGE SCALE GENOMIC DNA]</scope>
    <source>
        <strain evidence="2 3">CGMCC 1.9157</strain>
    </source>
</reference>
<name>A0A1I5H9U3_9HYPH</name>
<dbReference type="SUPFAM" id="SSF143100">
    <property type="entry name" value="TTHA1013/TTHA0281-like"/>
    <property type="match status" value="1"/>
</dbReference>
<dbReference type="InterPro" id="IPR031807">
    <property type="entry name" value="HicB-like"/>
</dbReference>
<organism evidence="2 3">
    <name type="scientific">Cohaesibacter marisflavi</name>
    <dbReference type="NCBI Taxonomy" id="655353"/>
    <lineage>
        <taxon>Bacteria</taxon>
        <taxon>Pseudomonadati</taxon>
        <taxon>Pseudomonadota</taxon>
        <taxon>Alphaproteobacteria</taxon>
        <taxon>Hyphomicrobiales</taxon>
        <taxon>Cohaesibacteraceae</taxon>
    </lineage>
</organism>
<proteinExistence type="predicted"/>
<accession>A0A1I5H9U3</accession>
<evidence type="ECO:0000313" key="3">
    <source>
        <dbReference type="Proteomes" id="UP000199236"/>
    </source>
</evidence>
<sequence>MDYYIAEIEKDPDSTYGVSFPQLETVFSAGDSLDEAARNAAEALRLYFEDNPTERPVPWTMAEVVAIPDVQEDIHNGAVLVVIPYIEMTGRSVRANLTFDAGLLAAIDQDASNKNITRAAWLASAARTMLAG</sequence>
<feature type="domain" description="HicB-like antitoxin of toxin-antitoxin system" evidence="1">
    <location>
        <begin position="4"/>
        <end position="126"/>
    </location>
</feature>
<dbReference type="EMBL" id="FOVR01000006">
    <property type="protein sequence ID" value="SFO44959.1"/>
    <property type="molecule type" value="Genomic_DNA"/>
</dbReference>
<dbReference type="STRING" id="655353.SAMN04488056_106110"/>
<dbReference type="InterPro" id="IPR035069">
    <property type="entry name" value="TTHA1013/TTHA0281-like"/>
</dbReference>